<evidence type="ECO:0000259" key="1">
    <source>
        <dbReference type="PROSITE" id="PS50011"/>
    </source>
</evidence>
<feature type="domain" description="Protein kinase" evidence="1">
    <location>
        <begin position="1"/>
        <end position="179"/>
    </location>
</feature>
<dbReference type="InterPro" id="IPR000719">
    <property type="entry name" value="Prot_kinase_dom"/>
</dbReference>
<sequence length="265" mass="29679">LAKIQDTIRSSTTSVSFAILNSDSSKFKDDSESMTSGPLPAPVQPNIKENFVCGTLVYNSYEALKYSEYSQMSDAYSLGLSILALFQTQNPLATHTLLKGLFSSHDIIKKLIFMIEHKMVPHLSSSDLFNSLLAIEDGTFIPVHKCLNEVYCGLTEMDPEKRMSVREARKRIQTIKEFLPQIGIGWKYPTIDEIIGIYQEKQFPVHKELQLQSQSTTPLNSGTSSKISHFVSQETTPHPHCSEGWQDFPSASISKSIGCSFDLKF</sequence>
<protein>
    <recommendedName>
        <fullName evidence="1">Protein kinase domain-containing protein</fullName>
    </recommendedName>
</protein>
<reference evidence="2" key="1">
    <citation type="submission" date="2022-03" db="EMBL/GenBank/DDBJ databases">
        <title>Draft genome sequence of Aduncisulcus paluster, a free-living microaerophilic Fornicata.</title>
        <authorList>
            <person name="Yuyama I."/>
            <person name="Kume K."/>
            <person name="Tamura T."/>
            <person name="Inagaki Y."/>
            <person name="Hashimoto T."/>
        </authorList>
    </citation>
    <scope>NUCLEOTIDE SEQUENCE</scope>
    <source>
        <strain evidence="2">NY0171</strain>
    </source>
</reference>
<dbReference type="PROSITE" id="PS50011">
    <property type="entry name" value="PROTEIN_KINASE_DOM"/>
    <property type="match status" value="1"/>
</dbReference>
<comment type="caution">
    <text evidence="2">The sequence shown here is derived from an EMBL/GenBank/DDBJ whole genome shotgun (WGS) entry which is preliminary data.</text>
</comment>
<evidence type="ECO:0000313" key="2">
    <source>
        <dbReference type="EMBL" id="GKT36851.1"/>
    </source>
</evidence>
<dbReference type="SUPFAM" id="SSF56112">
    <property type="entry name" value="Protein kinase-like (PK-like)"/>
    <property type="match status" value="1"/>
</dbReference>
<dbReference type="EMBL" id="BQXS01011318">
    <property type="protein sequence ID" value="GKT36851.1"/>
    <property type="molecule type" value="Genomic_DNA"/>
</dbReference>
<feature type="non-terminal residue" evidence="2">
    <location>
        <position position="1"/>
    </location>
</feature>
<proteinExistence type="predicted"/>
<organism evidence="2 3">
    <name type="scientific">Aduncisulcus paluster</name>
    <dbReference type="NCBI Taxonomy" id="2918883"/>
    <lineage>
        <taxon>Eukaryota</taxon>
        <taxon>Metamonada</taxon>
        <taxon>Carpediemonas-like organisms</taxon>
        <taxon>Aduncisulcus</taxon>
    </lineage>
</organism>
<accession>A0ABQ5KWQ5</accession>
<evidence type="ECO:0000313" key="3">
    <source>
        <dbReference type="Proteomes" id="UP001057375"/>
    </source>
</evidence>
<dbReference type="Proteomes" id="UP001057375">
    <property type="component" value="Unassembled WGS sequence"/>
</dbReference>
<dbReference type="InterPro" id="IPR011009">
    <property type="entry name" value="Kinase-like_dom_sf"/>
</dbReference>
<gene>
    <name evidence="2" type="ORF">ADUPG1_009745</name>
</gene>
<keyword evidence="3" id="KW-1185">Reference proteome</keyword>
<dbReference type="Gene3D" id="1.10.510.10">
    <property type="entry name" value="Transferase(Phosphotransferase) domain 1"/>
    <property type="match status" value="1"/>
</dbReference>
<dbReference type="Pfam" id="PF00069">
    <property type="entry name" value="Pkinase"/>
    <property type="match status" value="1"/>
</dbReference>
<name>A0ABQ5KWQ5_9EUKA</name>